<comment type="similarity">
    <text evidence="10">Belongs to the insect chemoreceptor superfamily. Heteromeric odorant receptor channel (TC 1.A.69) family.</text>
</comment>
<name>A0A232EZI7_9HYME</name>
<dbReference type="Pfam" id="PF02949">
    <property type="entry name" value="7tm_6"/>
    <property type="match status" value="1"/>
</dbReference>
<feature type="transmembrane region" description="Helical" evidence="10">
    <location>
        <begin position="189"/>
        <end position="209"/>
    </location>
</feature>
<comment type="caution">
    <text evidence="10">Lacks conserved residue(s) required for the propagation of feature annotation.</text>
</comment>
<proteinExistence type="inferred from homology"/>
<keyword evidence="3 10" id="KW-0716">Sensory transduction</keyword>
<organism evidence="11 12">
    <name type="scientific">Trichomalopsis sarcophagae</name>
    <dbReference type="NCBI Taxonomy" id="543379"/>
    <lineage>
        <taxon>Eukaryota</taxon>
        <taxon>Metazoa</taxon>
        <taxon>Ecdysozoa</taxon>
        <taxon>Arthropoda</taxon>
        <taxon>Hexapoda</taxon>
        <taxon>Insecta</taxon>
        <taxon>Pterygota</taxon>
        <taxon>Neoptera</taxon>
        <taxon>Endopterygota</taxon>
        <taxon>Hymenoptera</taxon>
        <taxon>Apocrita</taxon>
        <taxon>Proctotrupomorpha</taxon>
        <taxon>Chalcidoidea</taxon>
        <taxon>Pteromalidae</taxon>
        <taxon>Pteromalinae</taxon>
        <taxon>Trichomalopsis</taxon>
    </lineage>
</organism>
<keyword evidence="7 10" id="KW-0472">Membrane</keyword>
<sequence>MEFVRKAYGDKKRKRQASSSKCISRADRVFKHCVFFHKFVGIWLEKERSQRLLDRLKGYVSAAFTLGICIFQIVMLSVESSSVVTVLHNAMEAMVSIAATVKVAPIVLKRNNLLILIRKTKEIAAPLDASKINERKIVDRWLNNQDKILKILLTSYTFTFSSYTLFPLLKENGLPFTGRLPAICYVNPWYPTIFAVQLVFIIFRFVCVLSNDILCITFLCQLCSELELVKHLIVDLGNGKDRNVKQIIIRHAMVLDYGEIVCETYSATLIMQHLNCSMFLCLSGLVTMKTSDMFALLKIGSLSLIGIITMLIISFVGEMVMSSSLEIASTIESSVYKGYRNDVANLKLLNFMLMRAQKPLCMMVCTQGKLSLRFFSENINKVASFFIYLKTLVE</sequence>
<feature type="transmembrane region" description="Helical" evidence="10">
    <location>
        <begin position="295"/>
        <end position="316"/>
    </location>
</feature>
<evidence type="ECO:0000256" key="8">
    <source>
        <dbReference type="ARBA" id="ARBA00023170"/>
    </source>
</evidence>
<comment type="subcellular location">
    <subcellularLocation>
        <location evidence="1 10">Cell membrane</location>
        <topology evidence="1 10">Multi-pass membrane protein</topology>
    </subcellularLocation>
</comment>
<feature type="transmembrane region" description="Helical" evidence="10">
    <location>
        <begin position="148"/>
        <end position="169"/>
    </location>
</feature>
<reference evidence="11 12" key="1">
    <citation type="journal article" date="2017" name="Curr. Biol.">
        <title>The Evolution of Venom by Co-option of Single-Copy Genes.</title>
        <authorList>
            <person name="Martinson E.O."/>
            <person name="Mrinalini"/>
            <person name="Kelkar Y.D."/>
            <person name="Chang C.H."/>
            <person name="Werren J.H."/>
        </authorList>
    </citation>
    <scope>NUCLEOTIDE SEQUENCE [LARGE SCALE GENOMIC DNA]</scope>
    <source>
        <strain evidence="11 12">Alberta</strain>
        <tissue evidence="11">Whole body</tissue>
    </source>
</reference>
<protein>
    <recommendedName>
        <fullName evidence="10">Odorant receptor</fullName>
    </recommendedName>
</protein>
<evidence type="ECO:0000256" key="9">
    <source>
        <dbReference type="ARBA" id="ARBA00023224"/>
    </source>
</evidence>
<keyword evidence="5 10" id="KW-0552">Olfaction</keyword>
<dbReference type="GO" id="GO:0007165">
    <property type="term" value="P:signal transduction"/>
    <property type="evidence" value="ECO:0007669"/>
    <property type="project" value="UniProtKB-KW"/>
</dbReference>
<gene>
    <name evidence="11" type="ORF">TSAR_010330</name>
</gene>
<dbReference type="PANTHER" id="PTHR21137">
    <property type="entry name" value="ODORANT RECEPTOR"/>
    <property type="match status" value="1"/>
</dbReference>
<keyword evidence="8 10" id="KW-0675">Receptor</keyword>
<feature type="transmembrane region" description="Helical" evidence="10">
    <location>
        <begin position="58"/>
        <end position="78"/>
    </location>
</feature>
<keyword evidence="9 10" id="KW-0807">Transducer</keyword>
<dbReference type="PANTHER" id="PTHR21137:SF35">
    <property type="entry name" value="ODORANT RECEPTOR 19A-RELATED"/>
    <property type="match status" value="1"/>
</dbReference>
<dbReference type="InterPro" id="IPR004117">
    <property type="entry name" value="7tm6_olfct_rcpt"/>
</dbReference>
<evidence type="ECO:0000313" key="11">
    <source>
        <dbReference type="EMBL" id="OXU23852.1"/>
    </source>
</evidence>
<keyword evidence="2" id="KW-1003">Cell membrane</keyword>
<keyword evidence="4 10" id="KW-0812">Transmembrane</keyword>
<dbReference type="AlphaFoldDB" id="A0A232EZI7"/>
<comment type="caution">
    <text evidence="11">The sequence shown here is derived from an EMBL/GenBank/DDBJ whole genome shotgun (WGS) entry which is preliminary data.</text>
</comment>
<accession>A0A232EZI7</accession>
<evidence type="ECO:0000256" key="4">
    <source>
        <dbReference type="ARBA" id="ARBA00022692"/>
    </source>
</evidence>
<evidence type="ECO:0000256" key="5">
    <source>
        <dbReference type="ARBA" id="ARBA00022725"/>
    </source>
</evidence>
<dbReference type="GO" id="GO:0005886">
    <property type="term" value="C:plasma membrane"/>
    <property type="evidence" value="ECO:0007669"/>
    <property type="project" value="UniProtKB-SubCell"/>
</dbReference>
<dbReference type="GO" id="GO:0004984">
    <property type="term" value="F:olfactory receptor activity"/>
    <property type="evidence" value="ECO:0007669"/>
    <property type="project" value="InterPro"/>
</dbReference>
<keyword evidence="12" id="KW-1185">Reference proteome</keyword>
<evidence type="ECO:0000256" key="2">
    <source>
        <dbReference type="ARBA" id="ARBA00022475"/>
    </source>
</evidence>
<keyword evidence="6 10" id="KW-1133">Transmembrane helix</keyword>
<dbReference type="EMBL" id="NNAY01001470">
    <property type="protein sequence ID" value="OXU23852.1"/>
    <property type="molecule type" value="Genomic_DNA"/>
</dbReference>
<evidence type="ECO:0000256" key="1">
    <source>
        <dbReference type="ARBA" id="ARBA00004651"/>
    </source>
</evidence>
<dbReference type="GO" id="GO:0005549">
    <property type="term" value="F:odorant binding"/>
    <property type="evidence" value="ECO:0007669"/>
    <property type="project" value="InterPro"/>
</dbReference>
<evidence type="ECO:0000313" key="12">
    <source>
        <dbReference type="Proteomes" id="UP000215335"/>
    </source>
</evidence>
<evidence type="ECO:0000256" key="10">
    <source>
        <dbReference type="RuleBase" id="RU351113"/>
    </source>
</evidence>
<dbReference type="Proteomes" id="UP000215335">
    <property type="component" value="Unassembled WGS sequence"/>
</dbReference>
<feature type="transmembrane region" description="Helical" evidence="10">
    <location>
        <begin position="90"/>
        <end position="108"/>
    </location>
</feature>
<evidence type="ECO:0000256" key="3">
    <source>
        <dbReference type="ARBA" id="ARBA00022606"/>
    </source>
</evidence>
<evidence type="ECO:0000256" key="7">
    <source>
        <dbReference type="ARBA" id="ARBA00023136"/>
    </source>
</evidence>
<evidence type="ECO:0000256" key="6">
    <source>
        <dbReference type="ARBA" id="ARBA00022989"/>
    </source>
</evidence>